<dbReference type="eggNOG" id="COG2860">
    <property type="taxonomic scope" value="Bacteria"/>
</dbReference>
<dbReference type="Proteomes" id="UP000006294">
    <property type="component" value="Chromosome"/>
</dbReference>
<dbReference type="Pfam" id="PF03458">
    <property type="entry name" value="Gly_transporter"/>
    <property type="match status" value="2"/>
</dbReference>
<dbReference type="PANTHER" id="PTHR30506:SF3">
    <property type="entry name" value="UPF0126 INNER MEMBRANE PROTEIN YADS-RELATED"/>
    <property type="match status" value="1"/>
</dbReference>
<organism evidence="9 10">
    <name type="scientific">Amphibacillus xylanus (strain ATCC 51415 / DSM 6626 / JCM 7361 / LMG 17667 / NBRC 15112 / Ep01)</name>
    <dbReference type="NCBI Taxonomy" id="698758"/>
    <lineage>
        <taxon>Bacteria</taxon>
        <taxon>Bacillati</taxon>
        <taxon>Bacillota</taxon>
        <taxon>Bacilli</taxon>
        <taxon>Bacillales</taxon>
        <taxon>Bacillaceae</taxon>
        <taxon>Amphibacillus</taxon>
    </lineage>
</organism>
<evidence type="ECO:0000256" key="6">
    <source>
        <dbReference type="ARBA" id="ARBA00023136"/>
    </source>
</evidence>
<comment type="subcellular location">
    <subcellularLocation>
        <location evidence="1">Cell membrane</location>
        <topology evidence="1">Multi-pass membrane protein</topology>
    </subcellularLocation>
</comment>
<accession>K0J5W7</accession>
<dbReference type="KEGG" id="axl:AXY_02460"/>
<evidence type="ECO:0000256" key="7">
    <source>
        <dbReference type="SAM" id="Phobius"/>
    </source>
</evidence>
<comment type="similarity">
    <text evidence="2">Belongs to the UPF0126 family.</text>
</comment>
<evidence type="ECO:0000256" key="1">
    <source>
        <dbReference type="ARBA" id="ARBA00004651"/>
    </source>
</evidence>
<dbReference type="EMBL" id="AP012050">
    <property type="protein sequence ID" value="BAM46378.1"/>
    <property type="molecule type" value="Genomic_DNA"/>
</dbReference>
<evidence type="ECO:0000256" key="4">
    <source>
        <dbReference type="ARBA" id="ARBA00022692"/>
    </source>
</evidence>
<dbReference type="GO" id="GO:0005886">
    <property type="term" value="C:plasma membrane"/>
    <property type="evidence" value="ECO:0007669"/>
    <property type="project" value="UniProtKB-SubCell"/>
</dbReference>
<evidence type="ECO:0000256" key="5">
    <source>
        <dbReference type="ARBA" id="ARBA00022989"/>
    </source>
</evidence>
<feature type="domain" description="Glycine transporter" evidence="8">
    <location>
        <begin position="1"/>
        <end position="63"/>
    </location>
</feature>
<keyword evidence="6 7" id="KW-0472">Membrane</keyword>
<evidence type="ECO:0000256" key="3">
    <source>
        <dbReference type="ARBA" id="ARBA00022475"/>
    </source>
</evidence>
<dbReference type="PATRIC" id="fig|698758.3.peg.248"/>
<name>K0J5W7_AMPXN</name>
<evidence type="ECO:0000256" key="2">
    <source>
        <dbReference type="ARBA" id="ARBA00008193"/>
    </source>
</evidence>
<evidence type="ECO:0000313" key="9">
    <source>
        <dbReference type="EMBL" id="BAM46378.1"/>
    </source>
</evidence>
<feature type="transmembrane region" description="Helical" evidence="7">
    <location>
        <begin position="100"/>
        <end position="121"/>
    </location>
</feature>
<reference evidence="9 10" key="1">
    <citation type="submission" date="2011-01" db="EMBL/GenBank/DDBJ databases">
        <title>Whole genome sequence of Amphibacillus xylinus NBRC 15112.</title>
        <authorList>
            <person name="Nakazawa H."/>
            <person name="Katano Y."/>
            <person name="Nakamura S."/>
            <person name="Sasagawa M."/>
            <person name="Fukada J."/>
            <person name="Arai T."/>
            <person name="Sasakura N."/>
            <person name="Mochizuki D."/>
            <person name="Hosoyama A."/>
            <person name="Harada K."/>
            <person name="Horikawa H."/>
            <person name="Kato Y."/>
            <person name="Harada T."/>
            <person name="Sasaki K."/>
            <person name="Sekiguchi M."/>
            <person name="Hodoyama M."/>
            <person name="Nishiko R."/>
            <person name="Narita H."/>
            <person name="Hanamaki A."/>
            <person name="Hata C."/>
            <person name="Konno Y."/>
            <person name="Niimura Y."/>
            <person name="Yamazaki S."/>
            <person name="Fujita N."/>
        </authorList>
    </citation>
    <scope>NUCLEOTIDE SEQUENCE [LARGE SCALE GENOMIC DNA]</scope>
    <source>
        <strain evidence="10">ATCC 51415 / DSM 6626 / JCM 7361 / LMG 17667 / NBRC 15112 / Ep01</strain>
    </source>
</reference>
<feature type="transmembrane region" description="Helical" evidence="7">
    <location>
        <begin position="12"/>
        <end position="31"/>
    </location>
</feature>
<keyword evidence="5 7" id="KW-1133">Transmembrane helix</keyword>
<proteinExistence type="inferred from homology"/>
<dbReference type="AlphaFoldDB" id="K0J5W7"/>
<keyword evidence="10" id="KW-1185">Reference proteome</keyword>
<dbReference type="HOGENOM" id="CLU_064906_2_1_9"/>
<gene>
    <name evidence="9" type="ordered locus">AXY_02460</name>
</gene>
<keyword evidence="4 7" id="KW-0812">Transmembrane</keyword>
<feature type="transmembrane region" description="Helical" evidence="7">
    <location>
        <begin position="133"/>
        <end position="150"/>
    </location>
</feature>
<protein>
    <recommendedName>
        <fullName evidence="8">Glycine transporter domain-containing protein</fullName>
    </recommendedName>
</protein>
<dbReference type="PANTHER" id="PTHR30506">
    <property type="entry name" value="INNER MEMBRANE PROTEIN"/>
    <property type="match status" value="1"/>
</dbReference>
<keyword evidence="3" id="KW-1003">Cell membrane</keyword>
<dbReference type="InterPro" id="IPR005115">
    <property type="entry name" value="Gly_transporter"/>
</dbReference>
<feature type="transmembrane region" description="Helical" evidence="7">
    <location>
        <begin position="43"/>
        <end position="63"/>
    </location>
</feature>
<evidence type="ECO:0000313" key="10">
    <source>
        <dbReference type="Proteomes" id="UP000006294"/>
    </source>
</evidence>
<feature type="domain" description="Glycine transporter" evidence="8">
    <location>
        <begin position="76"/>
        <end position="144"/>
    </location>
</feature>
<feature type="transmembrane region" description="Helical" evidence="7">
    <location>
        <begin position="156"/>
        <end position="175"/>
    </location>
</feature>
<evidence type="ECO:0000259" key="8">
    <source>
        <dbReference type="Pfam" id="PF03458"/>
    </source>
</evidence>
<sequence length="201" mass="22115">MSGAVIALKVNYDLLGVYVLGLITAFGGGAVRNLFIGIPITQLWQQNSLFIIAIITISLVFLLPSKAVVFLSRWSIFDAIGLSAFAVQGAMYAQAIDLPIFAVMFSAAITGAGGGIIRDVLAQEKPMVFRQDVYALWAMLAGFVIGMDWVTESYQFYLLFLVILICRSISHRYNWSLPRRSLQSIQTDTSNNYTEKSANIG</sequence>